<gene>
    <name evidence="2" type="ORF">G7034_00050</name>
</gene>
<keyword evidence="2" id="KW-0489">Methyltransferase</keyword>
<evidence type="ECO:0000313" key="2">
    <source>
        <dbReference type="EMBL" id="NGZ88647.1"/>
    </source>
</evidence>
<keyword evidence="3" id="KW-1185">Reference proteome</keyword>
<dbReference type="SUPFAM" id="SSF53335">
    <property type="entry name" value="S-adenosyl-L-methionine-dependent methyltransferases"/>
    <property type="match status" value="1"/>
</dbReference>
<dbReference type="CDD" id="cd02440">
    <property type="entry name" value="AdoMet_MTases"/>
    <property type="match status" value="1"/>
</dbReference>
<dbReference type="GO" id="GO:0032259">
    <property type="term" value="P:methylation"/>
    <property type="evidence" value="ECO:0007669"/>
    <property type="project" value="UniProtKB-KW"/>
</dbReference>
<name>A0A967AAH0_9FLAO</name>
<evidence type="ECO:0000313" key="3">
    <source>
        <dbReference type="Proteomes" id="UP000643701"/>
    </source>
</evidence>
<feature type="domain" description="Methyltransferase" evidence="1">
    <location>
        <begin position="42"/>
        <end position="127"/>
    </location>
</feature>
<dbReference type="InterPro" id="IPR041698">
    <property type="entry name" value="Methyltransf_25"/>
</dbReference>
<evidence type="ECO:0000259" key="1">
    <source>
        <dbReference type="Pfam" id="PF13649"/>
    </source>
</evidence>
<organism evidence="2 3">
    <name type="scientific">Psychroflexus maritimus</name>
    <dbReference type="NCBI Taxonomy" id="2714865"/>
    <lineage>
        <taxon>Bacteria</taxon>
        <taxon>Pseudomonadati</taxon>
        <taxon>Bacteroidota</taxon>
        <taxon>Flavobacteriia</taxon>
        <taxon>Flavobacteriales</taxon>
        <taxon>Flavobacteriaceae</taxon>
        <taxon>Psychroflexus</taxon>
    </lineage>
</organism>
<sequence length="200" mass="22907">MKEFWDERYSEKEFAYGARPNVFFKKQIDQLKPGKILLPLEGEGRNAIYAASKKWEVEAFDFSERAKENCLKEAAQKKLRINYTVSDALSYNSSSKFDAIALLFAHLPSATRNKFHSLLIEFLKPGGILIVQGFHPNQLSKGYKSGGPKNSDWLYELSQLKSDFKQLRQVLGEETETLLDEGKYHQGKAYVSNFIAQKKI</sequence>
<comment type="caution">
    <text evidence="2">The sequence shown here is derived from an EMBL/GenBank/DDBJ whole genome shotgun (WGS) entry which is preliminary data.</text>
</comment>
<dbReference type="EMBL" id="JAANAS010000001">
    <property type="protein sequence ID" value="NGZ88647.1"/>
    <property type="molecule type" value="Genomic_DNA"/>
</dbReference>
<accession>A0A967AAH0</accession>
<dbReference type="GO" id="GO:0008168">
    <property type="term" value="F:methyltransferase activity"/>
    <property type="evidence" value="ECO:0007669"/>
    <property type="project" value="UniProtKB-KW"/>
</dbReference>
<protein>
    <submittedName>
        <fullName evidence="2">Class I SAM-dependent methyltransferase</fullName>
    </submittedName>
</protein>
<dbReference type="Proteomes" id="UP000643701">
    <property type="component" value="Unassembled WGS sequence"/>
</dbReference>
<keyword evidence="2" id="KW-0808">Transferase</keyword>
<reference evidence="2" key="1">
    <citation type="submission" date="2020-03" db="EMBL/GenBank/DDBJ databases">
        <title>Psychroflexus Maritimus sp. nov., isolate from marine sediment.</title>
        <authorList>
            <person name="Zhong Y.-L."/>
        </authorList>
    </citation>
    <scope>NUCLEOTIDE SEQUENCE</scope>
    <source>
        <strain evidence="2">C1</strain>
    </source>
</reference>
<dbReference type="Pfam" id="PF13649">
    <property type="entry name" value="Methyltransf_25"/>
    <property type="match status" value="1"/>
</dbReference>
<dbReference type="AlphaFoldDB" id="A0A967AAH0"/>
<dbReference type="InterPro" id="IPR029063">
    <property type="entry name" value="SAM-dependent_MTases_sf"/>
</dbReference>
<proteinExistence type="predicted"/>
<dbReference type="Gene3D" id="3.40.50.150">
    <property type="entry name" value="Vaccinia Virus protein VP39"/>
    <property type="match status" value="1"/>
</dbReference>
<dbReference type="RefSeq" id="WP_166398917.1">
    <property type="nucleotide sequence ID" value="NZ_JAANAS010000001.1"/>
</dbReference>